<accession>A0A564WJA4</accession>
<dbReference type="GO" id="GO:0016020">
    <property type="term" value="C:membrane"/>
    <property type="evidence" value="ECO:0007669"/>
    <property type="project" value="InterPro"/>
</dbReference>
<organism evidence="1 2">
    <name type="scientific">Blautia wexlerae</name>
    <dbReference type="NCBI Taxonomy" id="418240"/>
    <lineage>
        <taxon>Bacteria</taxon>
        <taxon>Bacillati</taxon>
        <taxon>Bacillota</taxon>
        <taxon>Clostridia</taxon>
        <taxon>Lachnospirales</taxon>
        <taxon>Lachnospiraceae</taxon>
        <taxon>Blautia</taxon>
    </lineage>
</organism>
<reference evidence="1 2" key="1">
    <citation type="submission" date="2019-07" db="EMBL/GenBank/DDBJ databases">
        <authorList>
            <person name="Chang H.-W."/>
            <person name="Raman A."/>
            <person name="Venkatesh S."/>
            <person name="Gehrig J."/>
        </authorList>
    </citation>
    <scope>NUCLEOTIDE SEQUENCE [LARGE SCALE GENOMIC DNA]</scope>
    <source>
        <strain evidence="1">Blautia_wexlerae_LFYP_14</strain>
    </source>
</reference>
<proteinExistence type="predicted"/>
<dbReference type="Proteomes" id="UP000366766">
    <property type="component" value="Unassembled WGS sequence"/>
</dbReference>
<evidence type="ECO:0000313" key="1">
    <source>
        <dbReference type="EMBL" id="VUX62561.1"/>
    </source>
</evidence>
<name>A0A564WJA4_9FIRM</name>
<sequence>MFVFYAVNKLAWLYRYCQGNSLLERLSVLILNVSLAFENILPSLRFSDIGVGFAGAFLLKGIVYFKGKNAKKFRQGVEYGSARWGTAKDIAPFMDSAFENNIILTQTERLTMNSRPKKPKYARNKNVMIIGGSGSGKTRFYVKPNLMQMTPNVSYVVTDPKGTILVECGKMLQKGTPKMKDGKPVLDKKGKVIYEPYKIKVLNTINFKKSMHYNPFRYIRSEKDILKLVNTIIANTKGDGEKAGEDFWISATCS</sequence>
<dbReference type="Pfam" id="PF02534">
    <property type="entry name" value="T4SS-DNA_transf"/>
    <property type="match status" value="1"/>
</dbReference>
<keyword evidence="2" id="KW-1185">Reference proteome</keyword>
<dbReference type="CDD" id="cd01127">
    <property type="entry name" value="TrwB_TraG_TraD_VirD4"/>
    <property type="match status" value="1"/>
</dbReference>
<dbReference type="InterPro" id="IPR027417">
    <property type="entry name" value="P-loop_NTPase"/>
</dbReference>
<protein>
    <submittedName>
        <fullName evidence="1">Type IV secretory system Conjugative DNA transfer</fullName>
    </submittedName>
</protein>
<dbReference type="EMBL" id="CABHOF010000004">
    <property type="protein sequence ID" value="VUX62561.1"/>
    <property type="molecule type" value="Genomic_DNA"/>
</dbReference>
<dbReference type="InterPro" id="IPR003688">
    <property type="entry name" value="TraG/VirD4"/>
</dbReference>
<evidence type="ECO:0000313" key="2">
    <source>
        <dbReference type="Proteomes" id="UP000366766"/>
    </source>
</evidence>
<dbReference type="AlphaFoldDB" id="A0A564WJA4"/>
<dbReference type="SUPFAM" id="SSF52540">
    <property type="entry name" value="P-loop containing nucleoside triphosphate hydrolases"/>
    <property type="match status" value="1"/>
</dbReference>
<gene>
    <name evidence="1" type="ORF">BWLFYP14_00475</name>
</gene>